<protein>
    <recommendedName>
        <fullName evidence="1">GP-PDE domain-containing protein</fullName>
    </recommendedName>
</protein>
<dbReference type="GO" id="GO:0008081">
    <property type="term" value="F:phosphoric diester hydrolase activity"/>
    <property type="evidence" value="ECO:0007669"/>
    <property type="project" value="InterPro"/>
</dbReference>
<dbReference type="PROSITE" id="PS51257">
    <property type="entry name" value="PROKAR_LIPOPROTEIN"/>
    <property type="match status" value="1"/>
</dbReference>
<sequence length="293" mass="33538">MHIKNGLIFIILFFAFLLSSCSEERAVKTYDNALIIGHRATGVGVNDGFIENTLPGIIEVLKYVDGAEVDIQMSSSKTLWVFHDGLFTHLDKNSQALVDSGNYYCVLQTPDSILEKLKINRDGVVDRLYKLEEVFEVFSKSKEKILTLDIKGYFESECVENSNVDHQYQKELAEALYELAIKYDIKNQIIAETVYTPIFERLKQLDETFQCYYLVIDKLNEKIDLAHSKNLDGLSINLHDSTVNSEIINQAREKGLTVKFWNILSEESLTLAESYKPYVIEISNLELIRKQGE</sequence>
<dbReference type="RefSeq" id="WP_109359649.1">
    <property type="nucleotide sequence ID" value="NZ_QFRJ01000007.1"/>
</dbReference>
<dbReference type="EMBL" id="QFRJ01000007">
    <property type="protein sequence ID" value="PWH85246.1"/>
    <property type="molecule type" value="Genomic_DNA"/>
</dbReference>
<dbReference type="PANTHER" id="PTHR46211:SF14">
    <property type="entry name" value="GLYCEROPHOSPHODIESTER PHOSPHODIESTERASE"/>
    <property type="match status" value="1"/>
</dbReference>
<dbReference type="Pfam" id="PF03009">
    <property type="entry name" value="GDPD"/>
    <property type="match status" value="1"/>
</dbReference>
<evidence type="ECO:0000313" key="2">
    <source>
        <dbReference type="EMBL" id="PWH85246.1"/>
    </source>
</evidence>
<name>A0A2U2XBS0_9FLAO</name>
<dbReference type="GO" id="GO:0006629">
    <property type="term" value="P:lipid metabolic process"/>
    <property type="evidence" value="ECO:0007669"/>
    <property type="project" value="InterPro"/>
</dbReference>
<comment type="caution">
    <text evidence="2">The sequence shown here is derived from an EMBL/GenBank/DDBJ whole genome shotgun (WGS) entry which is preliminary data.</text>
</comment>
<accession>A0A2U2XBS0</accession>
<gene>
    <name evidence="2" type="ORF">DIT68_09925</name>
</gene>
<reference evidence="2 3" key="1">
    <citation type="submission" date="2018-05" db="EMBL/GenBank/DDBJ databases">
        <title>Brumimicrobium oceani sp. nov., isolated from coastal sediment.</title>
        <authorList>
            <person name="Kou Y."/>
        </authorList>
    </citation>
    <scope>NUCLEOTIDE SEQUENCE [LARGE SCALE GENOMIC DNA]</scope>
    <source>
        <strain evidence="2 3">C305</strain>
    </source>
</reference>
<dbReference type="InterPro" id="IPR030395">
    <property type="entry name" value="GP_PDE_dom"/>
</dbReference>
<proteinExistence type="predicted"/>
<dbReference type="AlphaFoldDB" id="A0A2U2XBS0"/>
<organism evidence="2 3">
    <name type="scientific">Brumimicrobium oceani</name>
    <dbReference type="NCBI Taxonomy" id="2100725"/>
    <lineage>
        <taxon>Bacteria</taxon>
        <taxon>Pseudomonadati</taxon>
        <taxon>Bacteroidota</taxon>
        <taxon>Flavobacteriia</taxon>
        <taxon>Flavobacteriales</taxon>
        <taxon>Crocinitomicaceae</taxon>
        <taxon>Brumimicrobium</taxon>
    </lineage>
</organism>
<dbReference type="PANTHER" id="PTHR46211">
    <property type="entry name" value="GLYCEROPHOSPHORYL DIESTER PHOSPHODIESTERASE"/>
    <property type="match status" value="1"/>
</dbReference>
<dbReference type="Gene3D" id="3.20.20.190">
    <property type="entry name" value="Phosphatidylinositol (PI) phosphodiesterase"/>
    <property type="match status" value="1"/>
</dbReference>
<dbReference type="SUPFAM" id="SSF51695">
    <property type="entry name" value="PLC-like phosphodiesterases"/>
    <property type="match status" value="1"/>
</dbReference>
<evidence type="ECO:0000313" key="3">
    <source>
        <dbReference type="Proteomes" id="UP000245370"/>
    </source>
</evidence>
<evidence type="ECO:0000259" key="1">
    <source>
        <dbReference type="Pfam" id="PF03009"/>
    </source>
</evidence>
<reference evidence="2 3" key="2">
    <citation type="submission" date="2018-05" db="EMBL/GenBank/DDBJ databases">
        <authorList>
            <person name="Lanie J.A."/>
            <person name="Ng W.-L."/>
            <person name="Kazmierczak K.M."/>
            <person name="Andrzejewski T.M."/>
            <person name="Davidsen T.M."/>
            <person name="Wayne K.J."/>
            <person name="Tettelin H."/>
            <person name="Glass J.I."/>
            <person name="Rusch D."/>
            <person name="Podicherti R."/>
            <person name="Tsui H.-C.T."/>
            <person name="Winkler M.E."/>
        </authorList>
    </citation>
    <scope>NUCLEOTIDE SEQUENCE [LARGE SCALE GENOMIC DNA]</scope>
    <source>
        <strain evidence="2 3">C305</strain>
    </source>
</reference>
<feature type="domain" description="GP-PDE" evidence="1">
    <location>
        <begin position="45"/>
        <end position="272"/>
    </location>
</feature>
<dbReference type="InterPro" id="IPR017946">
    <property type="entry name" value="PLC-like_Pdiesterase_TIM-brl"/>
</dbReference>
<dbReference type="Proteomes" id="UP000245370">
    <property type="component" value="Unassembled WGS sequence"/>
</dbReference>
<keyword evidence="3" id="KW-1185">Reference proteome</keyword>
<dbReference type="OrthoDB" id="1467033at2"/>